<dbReference type="HAMAP" id="MF_00003">
    <property type="entry name" value="RbfA"/>
    <property type="match status" value="1"/>
</dbReference>
<dbReference type="Pfam" id="PF02033">
    <property type="entry name" value="RBFA"/>
    <property type="match status" value="1"/>
</dbReference>
<organism evidence="3 4">
    <name type="scientific">Candidatus Methylospira mobilis</name>
    <dbReference type="NCBI Taxonomy" id="1808979"/>
    <lineage>
        <taxon>Bacteria</taxon>
        <taxon>Pseudomonadati</taxon>
        <taxon>Pseudomonadota</taxon>
        <taxon>Gammaproteobacteria</taxon>
        <taxon>Methylococcales</taxon>
        <taxon>Methylococcaceae</taxon>
        <taxon>Candidatus Methylospira</taxon>
    </lineage>
</organism>
<evidence type="ECO:0000313" key="3">
    <source>
        <dbReference type="EMBL" id="QFY42923.1"/>
    </source>
</evidence>
<dbReference type="PANTHER" id="PTHR33515">
    <property type="entry name" value="RIBOSOME-BINDING FACTOR A, CHLOROPLASTIC-RELATED"/>
    <property type="match status" value="1"/>
</dbReference>
<comment type="subcellular location">
    <subcellularLocation>
        <location evidence="2">Cytoplasm</location>
    </subcellularLocation>
</comment>
<dbReference type="KEGG" id="mmob:F6R98_10130"/>
<dbReference type="EMBL" id="CP044205">
    <property type="protein sequence ID" value="QFY42923.1"/>
    <property type="molecule type" value="Genomic_DNA"/>
</dbReference>
<dbReference type="SUPFAM" id="SSF89919">
    <property type="entry name" value="Ribosome-binding factor A, RbfA"/>
    <property type="match status" value="1"/>
</dbReference>
<evidence type="ECO:0000256" key="1">
    <source>
        <dbReference type="ARBA" id="ARBA00022517"/>
    </source>
</evidence>
<dbReference type="Gene3D" id="3.30.300.20">
    <property type="match status" value="1"/>
</dbReference>
<evidence type="ECO:0000313" key="4">
    <source>
        <dbReference type="Proteomes" id="UP000325755"/>
    </source>
</evidence>
<comment type="subunit">
    <text evidence="2">Monomer. Binds 30S ribosomal subunits, but not 50S ribosomal subunits or 70S ribosomes.</text>
</comment>
<dbReference type="AlphaFoldDB" id="A0A5Q0BGG9"/>
<evidence type="ECO:0000256" key="2">
    <source>
        <dbReference type="HAMAP-Rule" id="MF_00003"/>
    </source>
</evidence>
<dbReference type="InterPro" id="IPR015946">
    <property type="entry name" value="KH_dom-like_a/b"/>
</dbReference>
<keyword evidence="4" id="KW-1185">Reference proteome</keyword>
<keyword evidence="1 2" id="KW-0690">Ribosome biogenesis</keyword>
<dbReference type="NCBIfam" id="TIGR00082">
    <property type="entry name" value="rbfA"/>
    <property type="match status" value="1"/>
</dbReference>
<proteinExistence type="inferred from homology"/>
<dbReference type="PANTHER" id="PTHR33515:SF1">
    <property type="entry name" value="RIBOSOME-BINDING FACTOR A, CHLOROPLASTIC-RELATED"/>
    <property type="match status" value="1"/>
</dbReference>
<dbReference type="InterPro" id="IPR000238">
    <property type="entry name" value="RbfA"/>
</dbReference>
<dbReference type="FunCoup" id="A0A5Q0BGG9">
    <property type="interactions" value="486"/>
</dbReference>
<accession>A0A5Q0BGG9</accession>
<name>A0A5Q0BGG9_9GAMM</name>
<dbReference type="GO" id="GO:0005829">
    <property type="term" value="C:cytosol"/>
    <property type="evidence" value="ECO:0007669"/>
    <property type="project" value="TreeGrafter"/>
</dbReference>
<dbReference type="Proteomes" id="UP000325755">
    <property type="component" value="Chromosome"/>
</dbReference>
<comment type="similarity">
    <text evidence="2">Belongs to the RbfA family.</text>
</comment>
<dbReference type="RefSeq" id="WP_153248912.1">
    <property type="nucleotide sequence ID" value="NZ_CP044205.1"/>
</dbReference>
<dbReference type="InterPro" id="IPR023799">
    <property type="entry name" value="RbfA_dom_sf"/>
</dbReference>
<comment type="function">
    <text evidence="2">One of several proteins that assist in the late maturation steps of the functional core of the 30S ribosomal subunit. Associates with free 30S ribosomal subunits (but not with 30S subunits that are part of 70S ribosomes or polysomes). Required for efficient processing of 16S rRNA. May interact with the 5'-terminal helix region of 16S rRNA.</text>
</comment>
<keyword evidence="2" id="KW-0963">Cytoplasm</keyword>
<dbReference type="OrthoDB" id="307788at2"/>
<dbReference type="GO" id="GO:0030490">
    <property type="term" value="P:maturation of SSU-rRNA"/>
    <property type="evidence" value="ECO:0007669"/>
    <property type="project" value="UniProtKB-UniRule"/>
</dbReference>
<protein>
    <recommendedName>
        <fullName evidence="2">Ribosome-binding factor A</fullName>
    </recommendedName>
</protein>
<reference evidence="3 4" key="1">
    <citation type="submission" date="2019-09" db="EMBL/GenBank/DDBJ databases">
        <title>Ecophysiology of the spiral-shaped methanotroph Methylospira mobilis as revealed by the complete genome sequence.</title>
        <authorList>
            <person name="Oshkin I.Y."/>
            <person name="Dedysh S.N."/>
            <person name="Miroshnikov K."/>
            <person name="Danilova O.V."/>
            <person name="Hakobyan A."/>
            <person name="Liesack W."/>
        </authorList>
    </citation>
    <scope>NUCLEOTIDE SEQUENCE [LARGE SCALE GENOMIC DNA]</scope>
    <source>
        <strain evidence="3 4">Shm1</strain>
    </source>
</reference>
<sequence>MPREFTRSDRVSSQIQRELSELLRVNARDPELGMVTLSSIEVTRDMSVAKAYVSFLGASLDTKKCVARLNEAVPFYRHELSKRMRLRVMPELRFIFDESLQRGLRIQSLLSGLNETAGKLD</sequence>
<gene>
    <name evidence="2 3" type="primary">rbfA</name>
    <name evidence="3" type="ORF">F6R98_10130</name>
</gene>
<dbReference type="GO" id="GO:0043024">
    <property type="term" value="F:ribosomal small subunit binding"/>
    <property type="evidence" value="ECO:0007669"/>
    <property type="project" value="TreeGrafter"/>
</dbReference>
<dbReference type="InParanoid" id="A0A5Q0BGG9"/>